<name>A0A9D2AWD5_9FIRM</name>
<sequence length="378" mass="41488">METSFRTNYHLFLPSYSVGADCYREIEAVTKPFGHKAVVIGGKTAMEKAKDAILQAVAGTSIQITDFVWYGGNATYENIEHIRSVQAVQEADMVFAVGGGRAVDTCKVYCDQEDKPIFTFPTIASNCAAVTSLSVMYREDDSLAGYYFLKKPPLHCFINTRIIAEAPEDLLWAGIGDALSKGYEVQLAARDRNLFHTVAMGVALSHCCTDPLVEYGAAALAACREGRPSYELQEVALDIIISTGLVSNLTTGPNCEYYYNSSIAHCIYNGSTVIPSVVHNHRHGAIVSFGVLCLLTYDGQYGERDRIMAFNHSIGLPVTMAEIGLREEDLPALAQKSSTVTEWTCTPYAMDQKTLMEKILECDAAGKTFLKKFQKTLD</sequence>
<evidence type="ECO:0000256" key="2">
    <source>
        <dbReference type="ARBA" id="ARBA00023002"/>
    </source>
</evidence>
<feature type="domain" description="Alcohol dehydrogenase iron-type/glycerol dehydrogenase GldA" evidence="5">
    <location>
        <begin position="16"/>
        <end position="141"/>
    </location>
</feature>
<gene>
    <name evidence="6" type="ORF">IAA28_02015</name>
</gene>
<evidence type="ECO:0000259" key="5">
    <source>
        <dbReference type="Pfam" id="PF00465"/>
    </source>
</evidence>
<organism evidence="6 7">
    <name type="scientific">Candidatus Lachnoclostridium stercoripullorum</name>
    <dbReference type="NCBI Taxonomy" id="2838635"/>
    <lineage>
        <taxon>Bacteria</taxon>
        <taxon>Bacillati</taxon>
        <taxon>Bacillota</taxon>
        <taxon>Clostridia</taxon>
        <taxon>Lachnospirales</taxon>
        <taxon>Lachnospiraceae</taxon>
    </lineage>
</organism>
<feature type="binding site" evidence="4">
    <location>
        <begin position="100"/>
        <end position="104"/>
    </location>
    <ligand>
        <name>NAD(+)</name>
        <dbReference type="ChEBI" id="CHEBI:57540"/>
    </ligand>
</feature>
<proteinExistence type="predicted"/>
<evidence type="ECO:0000256" key="4">
    <source>
        <dbReference type="PIRSR" id="PIRSR000112-3"/>
    </source>
</evidence>
<feature type="binding site" evidence="3">
    <location>
        <position position="283"/>
    </location>
    <ligand>
        <name>glycerol</name>
        <dbReference type="ChEBI" id="CHEBI:17754"/>
    </ligand>
</feature>
<dbReference type="EMBL" id="DXEU01000037">
    <property type="protein sequence ID" value="HIX51564.1"/>
    <property type="molecule type" value="Genomic_DNA"/>
</dbReference>
<dbReference type="SUPFAM" id="SSF56796">
    <property type="entry name" value="Dehydroquinate synthase-like"/>
    <property type="match status" value="1"/>
</dbReference>
<dbReference type="PANTHER" id="PTHR43616">
    <property type="entry name" value="GLYCEROL DEHYDROGENASE"/>
    <property type="match status" value="1"/>
</dbReference>
<dbReference type="AlphaFoldDB" id="A0A9D2AWD5"/>
<evidence type="ECO:0000313" key="7">
    <source>
        <dbReference type="Proteomes" id="UP000886780"/>
    </source>
</evidence>
<dbReference type="PANTHER" id="PTHR43616:SF3">
    <property type="entry name" value="HYDROXYCARBOXYLATE DEHYDROGENASE A"/>
    <property type="match status" value="1"/>
</dbReference>
<dbReference type="InterPro" id="IPR016205">
    <property type="entry name" value="Glycerol_DH"/>
</dbReference>
<feature type="binding site" evidence="3">
    <location>
        <position position="265"/>
    </location>
    <ligand>
        <name>glycerol</name>
        <dbReference type="ChEBI" id="CHEBI:17754"/>
    </ligand>
</feature>
<comment type="caution">
    <text evidence="6">The sequence shown here is derived from an EMBL/GenBank/DDBJ whole genome shotgun (WGS) entry which is preliminary data.</text>
</comment>
<keyword evidence="1 3" id="KW-0479">Metal-binding</keyword>
<reference evidence="6" key="1">
    <citation type="journal article" date="2021" name="PeerJ">
        <title>Extensive microbial diversity within the chicken gut microbiome revealed by metagenomics and culture.</title>
        <authorList>
            <person name="Gilroy R."/>
            <person name="Ravi A."/>
            <person name="Getino M."/>
            <person name="Pursley I."/>
            <person name="Horton D.L."/>
            <person name="Alikhan N.F."/>
            <person name="Baker D."/>
            <person name="Gharbi K."/>
            <person name="Hall N."/>
            <person name="Watson M."/>
            <person name="Adriaenssens E.M."/>
            <person name="Foster-Nyarko E."/>
            <person name="Jarju S."/>
            <person name="Secka A."/>
            <person name="Antonio M."/>
            <person name="Oren A."/>
            <person name="Chaudhuri R.R."/>
            <person name="La Ragione R."/>
            <person name="Hildebrand F."/>
            <person name="Pallen M.J."/>
        </authorList>
    </citation>
    <scope>NUCLEOTIDE SEQUENCE</scope>
    <source>
        <strain evidence="6">ChiGjej4B4-12881</strain>
    </source>
</reference>
<reference evidence="6" key="2">
    <citation type="submission" date="2021-04" db="EMBL/GenBank/DDBJ databases">
        <authorList>
            <person name="Gilroy R."/>
        </authorList>
    </citation>
    <scope>NUCLEOTIDE SEQUENCE</scope>
    <source>
        <strain evidence="6">ChiGjej4B4-12881</strain>
    </source>
</reference>
<keyword evidence="4" id="KW-0520">NAD</keyword>
<feature type="binding site" evidence="3">
    <location>
        <position position="177"/>
    </location>
    <ligand>
        <name>glycerol</name>
        <dbReference type="ChEBI" id="CHEBI:17754"/>
    </ligand>
</feature>
<feature type="binding site" evidence="4">
    <location>
        <position position="131"/>
    </location>
    <ligand>
        <name>NAD(+)</name>
        <dbReference type="ChEBI" id="CHEBI:57540"/>
    </ligand>
</feature>
<keyword evidence="3" id="KW-0862">Zinc</keyword>
<dbReference type="Pfam" id="PF00465">
    <property type="entry name" value="Fe-ADH"/>
    <property type="match status" value="1"/>
</dbReference>
<feature type="binding site" evidence="4">
    <location>
        <position position="137"/>
    </location>
    <ligand>
        <name>NAD(+)</name>
        <dbReference type="ChEBI" id="CHEBI:57540"/>
    </ligand>
</feature>
<dbReference type="CDD" id="cd08171">
    <property type="entry name" value="GlyDH-like"/>
    <property type="match status" value="1"/>
</dbReference>
<dbReference type="PIRSF" id="PIRSF000112">
    <property type="entry name" value="Glycerol_dehydrogenase"/>
    <property type="match status" value="1"/>
</dbReference>
<feature type="binding site" evidence="4">
    <location>
        <position position="133"/>
    </location>
    <ligand>
        <name>NAD(+)</name>
        <dbReference type="ChEBI" id="CHEBI:57540"/>
    </ligand>
</feature>
<dbReference type="Proteomes" id="UP000886780">
    <property type="component" value="Unassembled WGS sequence"/>
</dbReference>
<dbReference type="Gene3D" id="1.20.1090.10">
    <property type="entry name" value="Dehydroquinate synthase-like - alpha domain"/>
    <property type="match status" value="1"/>
</dbReference>
<evidence type="ECO:0000313" key="6">
    <source>
        <dbReference type="EMBL" id="HIX51564.1"/>
    </source>
</evidence>
<feature type="binding site" evidence="4">
    <location>
        <begin position="122"/>
        <end position="125"/>
    </location>
    <ligand>
        <name>NAD(+)</name>
        <dbReference type="ChEBI" id="CHEBI:57540"/>
    </ligand>
</feature>
<evidence type="ECO:0000256" key="3">
    <source>
        <dbReference type="PIRSR" id="PIRSR000112-1"/>
    </source>
</evidence>
<accession>A0A9D2AWD5</accession>
<keyword evidence="2" id="KW-0560">Oxidoreductase</keyword>
<dbReference type="GO" id="GO:0016614">
    <property type="term" value="F:oxidoreductase activity, acting on CH-OH group of donors"/>
    <property type="evidence" value="ECO:0007669"/>
    <property type="project" value="InterPro"/>
</dbReference>
<dbReference type="GO" id="GO:0046872">
    <property type="term" value="F:metal ion binding"/>
    <property type="evidence" value="ECO:0007669"/>
    <property type="project" value="UniProtKB-KW"/>
</dbReference>
<protein>
    <submittedName>
        <fullName evidence="6">Iron-containing alcohol dehydrogenase family protein</fullName>
    </submittedName>
</protein>
<comment type="cofactor">
    <cofactor evidence="3">
        <name>Zn(2+)</name>
        <dbReference type="ChEBI" id="CHEBI:29105"/>
    </cofactor>
    <text evidence="3">Binds 1 zinc ion per subunit.</text>
</comment>
<dbReference type="InterPro" id="IPR001670">
    <property type="entry name" value="ADH_Fe/GldA"/>
</dbReference>
<evidence type="ECO:0000256" key="1">
    <source>
        <dbReference type="ARBA" id="ARBA00022723"/>
    </source>
</evidence>
<dbReference type="Gene3D" id="3.40.50.1970">
    <property type="match status" value="1"/>
</dbReference>